<evidence type="ECO:0000313" key="2">
    <source>
        <dbReference type="EMBL" id="CAG6743802.1"/>
    </source>
</evidence>
<name>A0A8D9E806_9HEMI</name>
<protein>
    <recommendedName>
        <fullName evidence="3">SWIM-type domain-containing protein</fullName>
    </recommendedName>
</protein>
<evidence type="ECO:0008006" key="3">
    <source>
        <dbReference type="Google" id="ProtNLM"/>
    </source>
</evidence>
<reference evidence="2" key="1">
    <citation type="submission" date="2021-05" db="EMBL/GenBank/DDBJ databases">
        <authorList>
            <person name="Alioto T."/>
            <person name="Alioto T."/>
            <person name="Gomez Garrido J."/>
        </authorList>
    </citation>
    <scope>NUCLEOTIDE SEQUENCE</scope>
</reference>
<proteinExistence type="predicted"/>
<dbReference type="EMBL" id="HBUF01454112">
    <property type="protein sequence ID" value="CAG6743802.1"/>
    <property type="molecule type" value="Transcribed_RNA"/>
</dbReference>
<sequence>MKLDPDSIIKELDDTWKITGPLKKSYVIVQFSVTCQFDHCYTKCPERDCPGLCSHLYSCSCPDKDPICKHIHRLHSLLNKDSVQLNAEPFNMEDMSTVPIQSVPDKARRASASEKVRQAKCASISSTLCALQLNTYSNLSNALLSFVSKSLSEIVQKIETEQSQNKELNPMEEKEKFTPNQHLKTQKSQMVAFKKPTYRSYTKRKDTITPHNIS</sequence>
<feature type="compositionally biased region" description="Polar residues" evidence="1">
    <location>
        <begin position="178"/>
        <end position="189"/>
    </location>
</feature>
<feature type="region of interest" description="Disordered" evidence="1">
    <location>
        <begin position="162"/>
        <end position="189"/>
    </location>
</feature>
<dbReference type="AlphaFoldDB" id="A0A8D9E806"/>
<evidence type="ECO:0000256" key="1">
    <source>
        <dbReference type="SAM" id="MobiDB-lite"/>
    </source>
</evidence>
<accession>A0A8D9E806</accession>
<organism evidence="2">
    <name type="scientific">Cacopsylla melanoneura</name>
    <dbReference type="NCBI Taxonomy" id="428564"/>
    <lineage>
        <taxon>Eukaryota</taxon>
        <taxon>Metazoa</taxon>
        <taxon>Ecdysozoa</taxon>
        <taxon>Arthropoda</taxon>
        <taxon>Hexapoda</taxon>
        <taxon>Insecta</taxon>
        <taxon>Pterygota</taxon>
        <taxon>Neoptera</taxon>
        <taxon>Paraneoptera</taxon>
        <taxon>Hemiptera</taxon>
        <taxon>Sternorrhyncha</taxon>
        <taxon>Psylloidea</taxon>
        <taxon>Psyllidae</taxon>
        <taxon>Psyllinae</taxon>
        <taxon>Cacopsylla</taxon>
    </lineage>
</organism>